<dbReference type="Gene3D" id="1.10.510.10">
    <property type="entry name" value="Transferase(Phosphotransferase) domain 1"/>
    <property type="match status" value="1"/>
</dbReference>
<evidence type="ECO:0000256" key="2">
    <source>
        <dbReference type="SAM" id="MobiDB-lite"/>
    </source>
</evidence>
<dbReference type="SUPFAM" id="SSF56112">
    <property type="entry name" value="Protein kinase-like (PK-like)"/>
    <property type="match status" value="1"/>
</dbReference>
<organism evidence="3 4">
    <name type="scientific">Hibiscus sabdariffa</name>
    <name type="common">roselle</name>
    <dbReference type="NCBI Taxonomy" id="183260"/>
    <lineage>
        <taxon>Eukaryota</taxon>
        <taxon>Viridiplantae</taxon>
        <taxon>Streptophyta</taxon>
        <taxon>Embryophyta</taxon>
        <taxon>Tracheophyta</taxon>
        <taxon>Spermatophyta</taxon>
        <taxon>Magnoliopsida</taxon>
        <taxon>eudicotyledons</taxon>
        <taxon>Gunneridae</taxon>
        <taxon>Pentapetalae</taxon>
        <taxon>rosids</taxon>
        <taxon>malvids</taxon>
        <taxon>Malvales</taxon>
        <taxon>Malvaceae</taxon>
        <taxon>Malvoideae</taxon>
        <taxon>Hibiscus</taxon>
    </lineage>
</organism>
<keyword evidence="1" id="KW-0677">Repeat</keyword>
<dbReference type="Gene3D" id="1.25.40.10">
    <property type="entry name" value="Tetratricopeptide repeat domain"/>
    <property type="match status" value="2"/>
</dbReference>
<gene>
    <name evidence="3" type="ORF">V6N12_065082</name>
</gene>
<evidence type="ECO:0008006" key="5">
    <source>
        <dbReference type="Google" id="ProtNLM"/>
    </source>
</evidence>
<dbReference type="InterPro" id="IPR011990">
    <property type="entry name" value="TPR-like_helical_dom_sf"/>
</dbReference>
<evidence type="ECO:0000256" key="1">
    <source>
        <dbReference type="ARBA" id="ARBA00022737"/>
    </source>
</evidence>
<keyword evidence="4" id="KW-1185">Reference proteome</keyword>
<proteinExistence type="predicted"/>
<protein>
    <recommendedName>
        <fullName evidence="5">Pentatricopeptide repeat-containing protein</fullName>
    </recommendedName>
</protein>
<comment type="caution">
    <text evidence="3">The sequence shown here is derived from an EMBL/GenBank/DDBJ whole genome shotgun (WGS) entry which is preliminary data.</text>
</comment>
<evidence type="ECO:0000313" key="4">
    <source>
        <dbReference type="Proteomes" id="UP001472677"/>
    </source>
</evidence>
<dbReference type="PANTHER" id="PTHR47930:SF2">
    <property type="entry name" value="PENTATRICOPEPTIDE REPEAT PROTEIN (AFU_ORTHOLOGUE AFUA_8G04250)"/>
    <property type="match status" value="1"/>
</dbReference>
<dbReference type="EMBL" id="JBBPBM010000002">
    <property type="protein sequence ID" value="KAK8596599.1"/>
    <property type="molecule type" value="Genomic_DNA"/>
</dbReference>
<dbReference type="PANTHER" id="PTHR47930">
    <property type="entry name" value="YALI0C12947P"/>
    <property type="match status" value="1"/>
</dbReference>
<name>A0ABR2G8P2_9ROSI</name>
<sequence>MDCMFSSIPAYPLMNLKGKLQKRICVTTLAHPNTIICYRKLPKNRRYPRRTKLPPDFGVNLFLHKPTTTGTDTPADADQINSIYDYNDSSEEEEEDNVNTDLVWESNEIEAISSLFQGRIPQKPGKLGRERPLPLPIPHKLRPLGFPTPKKHVKSASPRVASSRASVSKQLYKNPSFLIGLAREIKDLAADGDVSAVLNKWAPFLRKGSLSMTIRELGHMGLPQRALQTFCWAQKLPRLYPDDRILTSTVEVLARTRELKLPANLEKFTSSANRSLIEAMMKGFIKGGSLNLAWELLSVAKQSKRMLDPSIYAKLILELGKNPDNHMLVVDLLDDLGERDDLSLTQQDCTAIMKVCIRHGKFKMVESLFNWFKQSGREPSVVMYTTLLHSRYSEKKYRKALAVVWEMEARECLLDLPAYRVAIKLFIGLEDVLRAVRYFSKLKEAGFSPTYDMYRDMINMYMGSGRVGKCMEVWRREGKGREASSLLFSLSRGGTEHEKGDEGSKGSRGNQEFMVEVLILSMQHNVNLLTLIGYYSSGDQRLLDYEYMPMGSLEDHHFDLEPGQEPLSWEKAYNDFSRVMELTDIVPQIATTAMCVNEEASLRPHISDFVDALRYLANQIRDRRPDESRTKNVEGCCESRDPPHQGEQRKLPLPILIPQRLTCCRLDGCDDEWWKFGATKSALFGFIGGKEDLGALTMLEDSVKKLKTLKISPGPTLSKSQIECAVDLLADWIYECCGSVSFSSLEHPKFRAFLNQVGLPPASRRELAGSRLDVKYEEVKVESKARIRDAMFFSGFTRWVES</sequence>
<feature type="region of interest" description="Disordered" evidence="2">
    <location>
        <begin position="120"/>
        <end position="160"/>
    </location>
</feature>
<dbReference type="Proteomes" id="UP001472677">
    <property type="component" value="Unassembled WGS sequence"/>
</dbReference>
<reference evidence="3 4" key="1">
    <citation type="journal article" date="2024" name="G3 (Bethesda)">
        <title>Genome assembly of Hibiscus sabdariffa L. provides insights into metabolisms of medicinal natural products.</title>
        <authorList>
            <person name="Kim T."/>
        </authorList>
    </citation>
    <scope>NUCLEOTIDE SEQUENCE [LARGE SCALE GENOMIC DNA]</scope>
    <source>
        <strain evidence="3">TK-2024</strain>
        <tissue evidence="3">Old leaves</tissue>
    </source>
</reference>
<feature type="region of interest" description="Disordered" evidence="2">
    <location>
        <begin position="627"/>
        <end position="649"/>
    </location>
</feature>
<accession>A0ABR2G8P2</accession>
<dbReference type="InterPro" id="IPR002885">
    <property type="entry name" value="PPR_rpt"/>
</dbReference>
<evidence type="ECO:0000313" key="3">
    <source>
        <dbReference type="EMBL" id="KAK8596599.1"/>
    </source>
</evidence>
<dbReference type="Pfam" id="PF13812">
    <property type="entry name" value="PPR_3"/>
    <property type="match status" value="1"/>
</dbReference>
<dbReference type="InterPro" id="IPR011009">
    <property type="entry name" value="Kinase-like_dom_sf"/>
</dbReference>